<evidence type="ECO:0000313" key="2">
    <source>
        <dbReference type="EMBL" id="KKL82843.1"/>
    </source>
</evidence>
<protein>
    <recommendedName>
        <fullName evidence="1">NAD-dependent epimerase/dehydratase domain-containing protein</fullName>
    </recommendedName>
</protein>
<dbReference type="PRINTS" id="PR01713">
    <property type="entry name" value="NUCEPIMERASE"/>
</dbReference>
<dbReference type="Pfam" id="PF01370">
    <property type="entry name" value="Epimerase"/>
    <property type="match status" value="1"/>
</dbReference>
<dbReference type="Gene3D" id="3.40.50.720">
    <property type="entry name" value="NAD(P)-binding Rossmann-like Domain"/>
    <property type="match status" value="1"/>
</dbReference>
<dbReference type="Gene3D" id="3.90.25.10">
    <property type="entry name" value="UDP-galactose 4-epimerase, domain 1"/>
    <property type="match status" value="1"/>
</dbReference>
<sequence length="302" mass="32645">MRALVTGGAGFIGSHIVDRLLDEGWDVRVLDNLSTGNLDNLDTKRAQFIEGDIRDIATLLTVMQDVDVVFHLAAMPAVPRSIKMPVTTNSVNVDGTLLVLEVAHSQGVRRVVYSSSSSVYGDTAKLPKVENMQTLPLSPYAVQKLAGEGYCSVYNKVFGLETVALRYFNVFGPRQNPNSDYAAVIPKFITHAKMDSEPTIDGDGNNTRDFTYVQNVVDANLLAAWSPDAVGRVINVGGGQQTSINTLWHIIKGLVGTDVEAIHGHPRQGDVKDSLAGMKVASALLGYYPSVDLKEGLEEMIG</sequence>
<dbReference type="InterPro" id="IPR050177">
    <property type="entry name" value="Lipid_A_modif_metabolic_enz"/>
</dbReference>
<dbReference type="PANTHER" id="PTHR43245">
    <property type="entry name" value="BIFUNCTIONAL POLYMYXIN RESISTANCE PROTEIN ARNA"/>
    <property type="match status" value="1"/>
</dbReference>
<gene>
    <name evidence="2" type="ORF">LCGC14_1980710</name>
</gene>
<dbReference type="PANTHER" id="PTHR43245:SF13">
    <property type="entry name" value="UDP-D-APIOSE_UDP-D-XYLOSE SYNTHASE 2"/>
    <property type="match status" value="1"/>
</dbReference>
<dbReference type="SUPFAM" id="SSF51735">
    <property type="entry name" value="NAD(P)-binding Rossmann-fold domains"/>
    <property type="match status" value="1"/>
</dbReference>
<accession>A0A0F9F9B2</accession>
<dbReference type="EMBL" id="LAZR01022158">
    <property type="protein sequence ID" value="KKL82843.1"/>
    <property type="molecule type" value="Genomic_DNA"/>
</dbReference>
<evidence type="ECO:0000259" key="1">
    <source>
        <dbReference type="Pfam" id="PF01370"/>
    </source>
</evidence>
<dbReference type="AlphaFoldDB" id="A0A0F9F9B2"/>
<reference evidence="2" key="1">
    <citation type="journal article" date="2015" name="Nature">
        <title>Complex archaea that bridge the gap between prokaryotes and eukaryotes.</title>
        <authorList>
            <person name="Spang A."/>
            <person name="Saw J.H."/>
            <person name="Jorgensen S.L."/>
            <person name="Zaremba-Niedzwiedzka K."/>
            <person name="Martijn J."/>
            <person name="Lind A.E."/>
            <person name="van Eijk R."/>
            <person name="Schleper C."/>
            <person name="Guy L."/>
            <person name="Ettema T.J."/>
        </authorList>
    </citation>
    <scope>NUCLEOTIDE SEQUENCE</scope>
</reference>
<name>A0A0F9F9B2_9ZZZZ</name>
<dbReference type="InterPro" id="IPR036291">
    <property type="entry name" value="NAD(P)-bd_dom_sf"/>
</dbReference>
<proteinExistence type="predicted"/>
<dbReference type="InterPro" id="IPR001509">
    <property type="entry name" value="Epimerase_deHydtase"/>
</dbReference>
<feature type="domain" description="NAD-dependent epimerase/dehydratase" evidence="1">
    <location>
        <begin position="3"/>
        <end position="237"/>
    </location>
</feature>
<organism evidence="2">
    <name type="scientific">marine sediment metagenome</name>
    <dbReference type="NCBI Taxonomy" id="412755"/>
    <lineage>
        <taxon>unclassified sequences</taxon>
        <taxon>metagenomes</taxon>
        <taxon>ecological metagenomes</taxon>
    </lineage>
</organism>
<comment type="caution">
    <text evidence="2">The sequence shown here is derived from an EMBL/GenBank/DDBJ whole genome shotgun (WGS) entry which is preliminary data.</text>
</comment>